<feature type="non-terminal residue" evidence="3">
    <location>
        <position position="265"/>
    </location>
</feature>
<comment type="similarity">
    <text evidence="1">Belongs to the DprA/Smf family.</text>
</comment>
<dbReference type="InterPro" id="IPR010994">
    <property type="entry name" value="RuvA_2-like"/>
</dbReference>
<evidence type="ECO:0000256" key="1">
    <source>
        <dbReference type="ARBA" id="ARBA00006525"/>
    </source>
</evidence>
<sequence length="265" mass="28765">IPNLGNITYKHLVERFGDPASVFKAKFNDLLEVEGLRVETAKRILDSAWEGNPQDELMAIEKSGIRLITMSDSSYPKDLREIHDPPPLLYLRGNDIPSDRTIVAVVGSRNPSHYGVKVTEEICQALAQRNISVVSGMAKGIDSAAHRGCLRGRGFTTAVLGSGMDIIYPESNTNLFNHIAEKGSILTEFPLGTLPEAWNFPTRNRIISGLSKGVVVVEASKRSGSLITASLALDQGREVFAVPGSIDSFKSTGTHLLIKQGARLV</sequence>
<dbReference type="PANTHER" id="PTHR43022">
    <property type="entry name" value="PROTEIN SMF"/>
    <property type="match status" value="1"/>
</dbReference>
<protein>
    <recommendedName>
        <fullName evidence="2">Smf/DprA SLOG domain-containing protein</fullName>
    </recommendedName>
</protein>
<gene>
    <name evidence="3" type="ORF">S12H4_38954</name>
</gene>
<dbReference type="EMBL" id="BARW01023498">
    <property type="protein sequence ID" value="GAI96353.1"/>
    <property type="molecule type" value="Genomic_DNA"/>
</dbReference>
<evidence type="ECO:0000259" key="2">
    <source>
        <dbReference type="Pfam" id="PF02481"/>
    </source>
</evidence>
<dbReference type="InterPro" id="IPR003488">
    <property type="entry name" value="DprA"/>
</dbReference>
<name>X1STS1_9ZZZZ</name>
<dbReference type="GO" id="GO:0009294">
    <property type="term" value="P:DNA-mediated transformation"/>
    <property type="evidence" value="ECO:0007669"/>
    <property type="project" value="InterPro"/>
</dbReference>
<dbReference type="Gene3D" id="3.40.50.450">
    <property type="match status" value="1"/>
</dbReference>
<dbReference type="InterPro" id="IPR057666">
    <property type="entry name" value="DrpA_SLOG"/>
</dbReference>
<comment type="caution">
    <text evidence="3">The sequence shown here is derived from an EMBL/GenBank/DDBJ whole genome shotgun (WGS) entry which is preliminary data.</text>
</comment>
<dbReference type="NCBIfam" id="TIGR00732">
    <property type="entry name" value="dprA"/>
    <property type="match status" value="1"/>
</dbReference>
<feature type="non-terminal residue" evidence="3">
    <location>
        <position position="1"/>
    </location>
</feature>
<accession>X1STS1</accession>
<dbReference type="SUPFAM" id="SSF102405">
    <property type="entry name" value="MCP/YpsA-like"/>
    <property type="match status" value="1"/>
</dbReference>
<evidence type="ECO:0000313" key="3">
    <source>
        <dbReference type="EMBL" id="GAI96353.1"/>
    </source>
</evidence>
<reference evidence="3" key="1">
    <citation type="journal article" date="2014" name="Front. Microbiol.">
        <title>High frequency of phylogenetically diverse reductive dehalogenase-homologous genes in deep subseafloor sedimentary metagenomes.</title>
        <authorList>
            <person name="Kawai M."/>
            <person name="Futagami T."/>
            <person name="Toyoda A."/>
            <person name="Takaki Y."/>
            <person name="Nishi S."/>
            <person name="Hori S."/>
            <person name="Arai W."/>
            <person name="Tsubouchi T."/>
            <person name="Morono Y."/>
            <person name="Uchiyama I."/>
            <person name="Ito T."/>
            <person name="Fujiyama A."/>
            <person name="Inagaki F."/>
            <person name="Takami H."/>
        </authorList>
    </citation>
    <scope>NUCLEOTIDE SEQUENCE</scope>
    <source>
        <strain evidence="3">Expedition CK06-06</strain>
    </source>
</reference>
<dbReference type="PANTHER" id="PTHR43022:SF1">
    <property type="entry name" value="PROTEIN SMF"/>
    <property type="match status" value="1"/>
</dbReference>
<organism evidence="3">
    <name type="scientific">marine sediment metagenome</name>
    <dbReference type="NCBI Taxonomy" id="412755"/>
    <lineage>
        <taxon>unclassified sequences</taxon>
        <taxon>metagenomes</taxon>
        <taxon>ecological metagenomes</taxon>
    </lineage>
</organism>
<feature type="domain" description="Smf/DprA SLOG" evidence="2">
    <location>
        <begin position="67"/>
        <end position="265"/>
    </location>
</feature>
<dbReference type="Pfam" id="PF02481">
    <property type="entry name" value="DNA_processg_A"/>
    <property type="match status" value="1"/>
</dbReference>
<proteinExistence type="inferred from homology"/>
<dbReference type="SUPFAM" id="SSF47781">
    <property type="entry name" value="RuvA domain 2-like"/>
    <property type="match status" value="1"/>
</dbReference>
<dbReference type="AlphaFoldDB" id="X1STS1"/>